<organism evidence="1">
    <name type="scientific">marine sediment metagenome</name>
    <dbReference type="NCBI Taxonomy" id="412755"/>
    <lineage>
        <taxon>unclassified sequences</taxon>
        <taxon>metagenomes</taxon>
        <taxon>ecological metagenomes</taxon>
    </lineage>
</organism>
<proteinExistence type="predicted"/>
<sequence>MKNIRLALLSGLALVALLASTVFAQSVDISTALYSANLRASNTGGALTNIIAPFAFSGQSLVDQDFINSDALNSVVIGTDGSAVPSMPGSTQMAVEACRLYVDIGPVYTDFTTECNDSTIGDIDLLPAAAAVSDSFLFGLQSPGRIISFSISQAAVDDAVILWYYWDGSAWALLTNVEDTSSGFEVIGFNTLSYDLPTDWAESTIDGTLSFWIRANIDSISSQTTQPLGTQAWWESGNWWTFIPSIGQNEQVNYGLYLGGSTDFQTFHHITPGAAGVITSDDALLELGDQYNVAIDGFIDTSVGANKYLLQKTDAITIEVTADEQLTASLYQSSSEQLSLSSGST</sequence>
<gene>
    <name evidence="1" type="ORF">LCGC14_1591940</name>
</gene>
<comment type="caution">
    <text evidence="1">The sequence shown here is derived from an EMBL/GenBank/DDBJ whole genome shotgun (WGS) entry which is preliminary data.</text>
</comment>
<evidence type="ECO:0000313" key="1">
    <source>
        <dbReference type="EMBL" id="KKM25743.1"/>
    </source>
</evidence>
<accession>A0A0F9KUG0</accession>
<dbReference type="EMBL" id="LAZR01012651">
    <property type="protein sequence ID" value="KKM25743.1"/>
    <property type="molecule type" value="Genomic_DNA"/>
</dbReference>
<protein>
    <submittedName>
        <fullName evidence="1">Uncharacterized protein</fullName>
    </submittedName>
</protein>
<reference evidence="1" key="1">
    <citation type="journal article" date="2015" name="Nature">
        <title>Complex archaea that bridge the gap between prokaryotes and eukaryotes.</title>
        <authorList>
            <person name="Spang A."/>
            <person name="Saw J.H."/>
            <person name="Jorgensen S.L."/>
            <person name="Zaremba-Niedzwiedzka K."/>
            <person name="Martijn J."/>
            <person name="Lind A.E."/>
            <person name="van Eijk R."/>
            <person name="Schleper C."/>
            <person name="Guy L."/>
            <person name="Ettema T.J."/>
        </authorList>
    </citation>
    <scope>NUCLEOTIDE SEQUENCE</scope>
</reference>
<name>A0A0F9KUG0_9ZZZZ</name>
<dbReference type="AlphaFoldDB" id="A0A0F9KUG0"/>